<evidence type="ECO:0000313" key="3">
    <source>
        <dbReference type="Proteomes" id="UP000077868"/>
    </source>
</evidence>
<dbReference type="EMBL" id="CP015079">
    <property type="protein sequence ID" value="ANH39263.1"/>
    <property type="molecule type" value="Genomic_DNA"/>
</dbReference>
<sequence>MSYAVAGYVLTVVFWGAFVLWLLSASRRTR</sequence>
<feature type="transmembrane region" description="Helical" evidence="1">
    <location>
        <begin position="6"/>
        <end position="24"/>
    </location>
</feature>
<evidence type="ECO:0008006" key="4">
    <source>
        <dbReference type="Google" id="ProtNLM"/>
    </source>
</evidence>
<evidence type="ECO:0000313" key="2">
    <source>
        <dbReference type="EMBL" id="ANH39263.1"/>
    </source>
</evidence>
<reference evidence="2 3" key="1">
    <citation type="submission" date="2016-03" db="EMBL/GenBank/DDBJ databases">
        <title>Complete genome sequence of a soil Actinobacterium, Nocardioides dokdonensis FR1436.</title>
        <authorList>
            <person name="Kwon S.-K."/>
            <person name="Kim K."/>
            <person name="Kim J.F."/>
        </authorList>
    </citation>
    <scope>NUCLEOTIDE SEQUENCE [LARGE SCALE GENOMIC DNA]</scope>
    <source>
        <strain evidence="2 3">FR1436</strain>
    </source>
</reference>
<keyword evidence="1" id="KW-1133">Transmembrane helix</keyword>
<keyword evidence="1" id="KW-0812">Transmembrane</keyword>
<protein>
    <recommendedName>
        <fullName evidence="4">CcmD family protein</fullName>
    </recommendedName>
</protein>
<accession>A0A1A9GNT9</accession>
<keyword evidence="1" id="KW-0472">Membrane</keyword>
<keyword evidence="3" id="KW-1185">Reference proteome</keyword>
<evidence type="ECO:0000256" key="1">
    <source>
        <dbReference type="SAM" id="Phobius"/>
    </source>
</evidence>
<organism evidence="2 3">
    <name type="scientific">Nocardioides dokdonensis FR1436</name>
    <dbReference type="NCBI Taxonomy" id="1300347"/>
    <lineage>
        <taxon>Bacteria</taxon>
        <taxon>Bacillati</taxon>
        <taxon>Actinomycetota</taxon>
        <taxon>Actinomycetes</taxon>
        <taxon>Propionibacteriales</taxon>
        <taxon>Nocardioidaceae</taxon>
        <taxon>Nocardioides</taxon>
    </lineage>
</organism>
<gene>
    <name evidence="2" type="ORF">I601_2847</name>
</gene>
<dbReference type="Proteomes" id="UP000077868">
    <property type="component" value="Chromosome"/>
</dbReference>
<proteinExistence type="predicted"/>
<dbReference type="KEGG" id="ndk:I601_2847"/>
<dbReference type="AlphaFoldDB" id="A0A1A9GNT9"/>
<dbReference type="PATRIC" id="fig|1300347.3.peg.2845"/>
<name>A0A1A9GNT9_9ACTN</name>